<dbReference type="EMBL" id="QGKV02000297">
    <property type="protein sequence ID" value="KAF3610961.1"/>
    <property type="molecule type" value="Genomic_DNA"/>
</dbReference>
<organism evidence="2 3">
    <name type="scientific">Brassica cretica</name>
    <name type="common">Mustard</name>
    <dbReference type="NCBI Taxonomy" id="69181"/>
    <lineage>
        <taxon>Eukaryota</taxon>
        <taxon>Viridiplantae</taxon>
        <taxon>Streptophyta</taxon>
        <taxon>Embryophyta</taxon>
        <taxon>Tracheophyta</taxon>
        <taxon>Spermatophyta</taxon>
        <taxon>Magnoliopsida</taxon>
        <taxon>eudicotyledons</taxon>
        <taxon>Gunneridae</taxon>
        <taxon>Pentapetalae</taxon>
        <taxon>rosids</taxon>
        <taxon>malvids</taxon>
        <taxon>Brassicales</taxon>
        <taxon>Brassicaceae</taxon>
        <taxon>Brassiceae</taxon>
        <taxon>Brassica</taxon>
    </lineage>
</organism>
<protein>
    <submittedName>
        <fullName evidence="2">Uncharacterized protein</fullName>
    </submittedName>
</protein>
<evidence type="ECO:0000313" key="2">
    <source>
        <dbReference type="EMBL" id="KAF3610961.1"/>
    </source>
</evidence>
<feature type="compositionally biased region" description="Polar residues" evidence="1">
    <location>
        <begin position="230"/>
        <end position="245"/>
    </location>
</feature>
<feature type="region of interest" description="Disordered" evidence="1">
    <location>
        <begin position="88"/>
        <end position="117"/>
    </location>
</feature>
<evidence type="ECO:0000256" key="1">
    <source>
        <dbReference type="SAM" id="MobiDB-lite"/>
    </source>
</evidence>
<gene>
    <name evidence="2" type="ORF">DY000_02049350</name>
</gene>
<sequence length="269" mass="29705">MLQTDYIIEKDSSIGDGFHSIPNPVKGPSLIAQSAAAQRIRKIHHHAAPAAPNIDLDETLSQIPADLRNVFSILIQCAGGAIVGAGFHPSKNPDRDLNPNASKPKIEHHQRPRRKHRLTKVKAHPGLEEPNIPSSECFPPLFPELPPEERVMAIQYVSHSNETERQARILRVQQSIESEKSNPPAVLTKISHDINKEKGHVFGYGASSSGTVVEKPFTHTKSAPTGDRIQLTSEVHSSGESTGPSSFPRDSMVFLYRSHRFLSHQDLEE</sequence>
<accession>A0ABQ7F5Q2</accession>
<reference evidence="2 3" key="1">
    <citation type="journal article" date="2020" name="BMC Genomics">
        <title>Intraspecific diversification of the crop wild relative Brassica cretica Lam. using demographic model selection.</title>
        <authorList>
            <person name="Kioukis A."/>
            <person name="Michalopoulou V.A."/>
            <person name="Briers L."/>
            <person name="Pirintsos S."/>
            <person name="Studholme D.J."/>
            <person name="Pavlidis P."/>
            <person name="Sarris P.F."/>
        </authorList>
    </citation>
    <scope>NUCLEOTIDE SEQUENCE [LARGE SCALE GENOMIC DNA]</scope>
    <source>
        <strain evidence="3">cv. PFS-1207/04</strain>
    </source>
</reference>
<feature type="region of interest" description="Disordered" evidence="1">
    <location>
        <begin position="218"/>
        <end position="249"/>
    </location>
</feature>
<dbReference type="Proteomes" id="UP000266723">
    <property type="component" value="Unassembled WGS sequence"/>
</dbReference>
<evidence type="ECO:0000313" key="3">
    <source>
        <dbReference type="Proteomes" id="UP000266723"/>
    </source>
</evidence>
<keyword evidence="3" id="KW-1185">Reference proteome</keyword>
<name>A0ABQ7F5Q2_BRACR</name>
<comment type="caution">
    <text evidence="2">The sequence shown here is derived from an EMBL/GenBank/DDBJ whole genome shotgun (WGS) entry which is preliminary data.</text>
</comment>
<proteinExistence type="predicted"/>